<dbReference type="Gene3D" id="6.10.250.3370">
    <property type="match status" value="1"/>
</dbReference>
<reference evidence="5 6" key="1">
    <citation type="submission" date="2024-09" db="EMBL/GenBank/DDBJ databases">
        <authorList>
            <person name="Sun Q."/>
            <person name="Mori K."/>
        </authorList>
    </citation>
    <scope>NUCLEOTIDE SEQUENCE [LARGE SCALE GENOMIC DNA]</scope>
    <source>
        <strain evidence="5 6">JCM 11201</strain>
    </source>
</reference>
<feature type="domain" description="Aerobactin siderophore biosynthesis IucA/IucC-like C-terminal" evidence="4">
    <location>
        <begin position="412"/>
        <end position="572"/>
    </location>
</feature>
<gene>
    <name evidence="5" type="ORF">ACFFMS_13980</name>
</gene>
<comment type="pathway">
    <text evidence="1">Siderophore biosynthesis.</text>
</comment>
<protein>
    <submittedName>
        <fullName evidence="5">IucA/IucC family protein</fullName>
    </submittedName>
</protein>
<dbReference type="RefSeq" id="WP_379949838.1">
    <property type="nucleotide sequence ID" value="NZ_JBHMAF010000073.1"/>
</dbReference>
<evidence type="ECO:0000313" key="5">
    <source>
        <dbReference type="EMBL" id="MFB9759533.1"/>
    </source>
</evidence>
<dbReference type="Gene3D" id="3.30.310.280">
    <property type="match status" value="1"/>
</dbReference>
<evidence type="ECO:0000259" key="3">
    <source>
        <dbReference type="Pfam" id="PF04183"/>
    </source>
</evidence>
<dbReference type="PANTHER" id="PTHR34384">
    <property type="entry name" value="L-2,3-DIAMINOPROPANOATE--CITRATE LIGASE"/>
    <property type="match status" value="1"/>
</dbReference>
<comment type="caution">
    <text evidence="5">The sequence shown here is derived from an EMBL/GenBank/DDBJ whole genome shotgun (WGS) entry which is preliminary data.</text>
</comment>
<organism evidence="5 6">
    <name type="scientific">Ectobacillus funiculus</name>
    <dbReference type="NCBI Taxonomy" id="137993"/>
    <lineage>
        <taxon>Bacteria</taxon>
        <taxon>Bacillati</taxon>
        <taxon>Bacillota</taxon>
        <taxon>Bacilli</taxon>
        <taxon>Bacillales</taxon>
        <taxon>Bacillaceae</taxon>
        <taxon>Ectobacillus</taxon>
    </lineage>
</organism>
<dbReference type="PANTHER" id="PTHR34384:SF6">
    <property type="entry name" value="STAPHYLOFERRIN B SYNTHASE"/>
    <property type="match status" value="1"/>
</dbReference>
<dbReference type="InterPro" id="IPR007310">
    <property type="entry name" value="Aerobactin_biosyn_IucA/IucC_N"/>
</dbReference>
<dbReference type="Pfam" id="PF06276">
    <property type="entry name" value="FhuF"/>
    <property type="match status" value="1"/>
</dbReference>
<evidence type="ECO:0000313" key="6">
    <source>
        <dbReference type="Proteomes" id="UP001589609"/>
    </source>
</evidence>
<comment type="similarity">
    <text evidence="2">Belongs to the IucA/IucC family.</text>
</comment>
<sequence>MKICETPIHALTETAWKEKDQQLLAKMLQEFMYEEIIMPKLMSERDGIRFYEWRDQKGVVYCFQAKPRLFNSFYVLPESVKVDAETSDIPLSLAFLLSIQEEGKMTGSTAGHLVKEYLHTLVADTHLKERSKLSKELIELDYAELEGEMTGHPWITYNKGRIGFGYDDYIKYAPEQKKKVQLSWIAIHKKIGSFHSVEGLSYESVIEKELDGKTIQFFRKKLVTKGVQAEDYYFMPIHVWQWNNVIVSMFAAEIANKELIPLGEGEDHYLPQQSIRTFVNVTNKEKHHVKLPMSILNTLVYRGLPSERTVIAPEVTAFMKNIWEHDTFLKEECRLGLLGEVATMNVDHRTFSKLKGVPYQYLEMLGVVWRESVYNGLQDGEYAITLAALLHVDHEGKPFVSALIEKSGLTVEEWVKQLAKAILPPLLHYLYQYGTVFSPHGQNTVLVLKNYQPERLIMKDFVDDVNISDQPLPELEAVSPELKKVLRSEPPEGLTQFIFTGLFICHFRYLSNILQENEQFSEHHFWSIVREEILSYQRKFPHLQERFNTFDLLRPTFTKLTLNRNRMFDYGYEDGEDRPHASEYGKVTNALHEVASQMIV</sequence>
<dbReference type="EMBL" id="JBHMAF010000073">
    <property type="protein sequence ID" value="MFB9759533.1"/>
    <property type="molecule type" value="Genomic_DNA"/>
</dbReference>
<dbReference type="Proteomes" id="UP001589609">
    <property type="component" value="Unassembled WGS sequence"/>
</dbReference>
<evidence type="ECO:0000259" key="4">
    <source>
        <dbReference type="Pfam" id="PF06276"/>
    </source>
</evidence>
<dbReference type="InterPro" id="IPR022770">
    <property type="entry name" value="IucA/IucC-like_C"/>
</dbReference>
<evidence type="ECO:0000256" key="2">
    <source>
        <dbReference type="ARBA" id="ARBA00007832"/>
    </source>
</evidence>
<name>A0ABV5WH18_9BACI</name>
<dbReference type="Gene3D" id="1.10.510.40">
    <property type="match status" value="1"/>
</dbReference>
<feature type="domain" description="Aerobactin siderophore biosynthesis IucA/IucC N-terminal" evidence="3">
    <location>
        <begin position="141"/>
        <end position="391"/>
    </location>
</feature>
<evidence type="ECO:0000256" key="1">
    <source>
        <dbReference type="ARBA" id="ARBA00004924"/>
    </source>
</evidence>
<dbReference type="Pfam" id="PF04183">
    <property type="entry name" value="IucA_IucC"/>
    <property type="match status" value="1"/>
</dbReference>
<dbReference type="InterPro" id="IPR037455">
    <property type="entry name" value="LucA/IucC-like"/>
</dbReference>
<accession>A0ABV5WH18</accession>
<keyword evidence="6" id="KW-1185">Reference proteome</keyword>
<proteinExistence type="inferred from homology"/>